<dbReference type="InterPro" id="IPR023606">
    <property type="entry name" value="CoA-Trfase_III_dom_1_sf"/>
</dbReference>
<gene>
    <name evidence="2" type="ORF">SAMN05428998_101486</name>
</gene>
<dbReference type="PANTHER" id="PTHR48207">
    <property type="entry name" value="SUCCINATE--HYDROXYMETHYLGLUTARATE COA-TRANSFERASE"/>
    <property type="match status" value="1"/>
</dbReference>
<dbReference type="InterPro" id="IPR050483">
    <property type="entry name" value="CoA-transferase_III_domain"/>
</dbReference>
<evidence type="ECO:0000313" key="2">
    <source>
        <dbReference type="EMBL" id="SME92290.1"/>
    </source>
</evidence>
<dbReference type="SUPFAM" id="SSF89796">
    <property type="entry name" value="CoA-transferase family III (CaiB/BaiF)"/>
    <property type="match status" value="1"/>
</dbReference>
<dbReference type="InterPro" id="IPR003673">
    <property type="entry name" value="CoA-Trfase_fam_III"/>
</dbReference>
<dbReference type="AlphaFoldDB" id="A0A1Y6B9S9"/>
<protein>
    <submittedName>
        <fullName evidence="2">Crotonobetainyl-CoA:carnitine CoA-transferase CaiB</fullName>
    </submittedName>
</protein>
<accession>A0A1Y6B9S9</accession>
<keyword evidence="3" id="KW-1185">Reference proteome</keyword>
<dbReference type="GO" id="GO:0008410">
    <property type="term" value="F:CoA-transferase activity"/>
    <property type="evidence" value="ECO:0007669"/>
    <property type="project" value="TreeGrafter"/>
</dbReference>
<reference evidence="2 3" key="1">
    <citation type="submission" date="2017-04" db="EMBL/GenBank/DDBJ databases">
        <authorList>
            <person name="Afonso C.L."/>
            <person name="Miller P.J."/>
            <person name="Scott M.A."/>
            <person name="Spackman E."/>
            <person name="Goraichik I."/>
            <person name="Dimitrov K.M."/>
            <person name="Suarez D.L."/>
            <person name="Swayne D.E."/>
        </authorList>
    </citation>
    <scope>NUCLEOTIDE SEQUENCE [LARGE SCALE GENOMIC DNA]</scope>
    <source>
        <strain evidence="2 3">USBA 355</strain>
    </source>
</reference>
<dbReference type="InterPro" id="IPR044855">
    <property type="entry name" value="CoA-Trfase_III_dom3_sf"/>
</dbReference>
<dbReference type="Gene3D" id="3.40.50.10540">
    <property type="entry name" value="Crotonobetainyl-coa:carnitine coa-transferase, domain 1"/>
    <property type="match status" value="1"/>
</dbReference>
<name>A0A1Y6B9S9_9PROT</name>
<dbReference type="PANTHER" id="PTHR48207:SF4">
    <property type="entry name" value="BLL6097 PROTEIN"/>
    <property type="match status" value="1"/>
</dbReference>
<proteinExistence type="predicted"/>
<dbReference type="RefSeq" id="WP_218822769.1">
    <property type="nucleotide sequence ID" value="NZ_FWZX01000001.1"/>
</dbReference>
<evidence type="ECO:0000256" key="1">
    <source>
        <dbReference type="ARBA" id="ARBA00022679"/>
    </source>
</evidence>
<dbReference type="Pfam" id="PF02515">
    <property type="entry name" value="CoA_transf_3"/>
    <property type="match status" value="1"/>
</dbReference>
<dbReference type="Proteomes" id="UP000192917">
    <property type="component" value="Unassembled WGS sequence"/>
</dbReference>
<organism evidence="2 3">
    <name type="scientific">Tistlia consotensis USBA 355</name>
    <dbReference type="NCBI Taxonomy" id="560819"/>
    <lineage>
        <taxon>Bacteria</taxon>
        <taxon>Pseudomonadati</taxon>
        <taxon>Pseudomonadota</taxon>
        <taxon>Alphaproteobacteria</taxon>
        <taxon>Rhodospirillales</taxon>
        <taxon>Rhodovibrionaceae</taxon>
        <taxon>Tistlia</taxon>
    </lineage>
</organism>
<dbReference type="EMBL" id="FWZX01000001">
    <property type="protein sequence ID" value="SME92290.1"/>
    <property type="molecule type" value="Genomic_DNA"/>
</dbReference>
<evidence type="ECO:0000313" key="3">
    <source>
        <dbReference type="Proteomes" id="UP000192917"/>
    </source>
</evidence>
<dbReference type="STRING" id="560819.SAMN05428998_101486"/>
<keyword evidence="1 2" id="KW-0808">Transferase</keyword>
<sequence>MAGPLTVPAAARPRGPLAGLRVIELSHIMAGPACGMMLADMGAEVIKVEKPGGDDTRRSLPPDVNGESAAYMMMNRNKRGIALNLKDPAALEVLHKLIRGADVVIENYRQGTMEKLGLGYETLRAENPALVYCSLSGFGRSGPYAARGGFDLIAQGMSGLMSITGEGPGRPPVKVGAPVTDITAGILAAMGVVAAYVHRLQTGEGQMVDTSLLEAGIIHTYWQSAIAFATGVSPGPMGSAHPLNAPYQAFRTADGWINIGAANQTNWLRLLKAIGAEELAEDPRFRENAGRMAHLAELEAELTPHLEPRTTAAWLEVFEAAGLPAGPVLSTREMHADPHVRARDMVVPLDHPKAGRTHAIGFPVKFSETPGAVTRPAPLLGQHTREVLAEIGLMDDEIDRLVAQGAAIVPEGS</sequence>
<dbReference type="Gene3D" id="3.30.1540.10">
    <property type="entry name" value="formyl-coa transferase, domain 3"/>
    <property type="match status" value="1"/>
</dbReference>